<feature type="signal peptide" evidence="1">
    <location>
        <begin position="1"/>
        <end position="18"/>
    </location>
</feature>
<dbReference type="InterPro" id="IPR036444">
    <property type="entry name" value="PLipase_A2_dom_sf"/>
</dbReference>
<dbReference type="GO" id="GO:0050482">
    <property type="term" value="P:arachidonate secretion"/>
    <property type="evidence" value="ECO:0007669"/>
    <property type="project" value="InterPro"/>
</dbReference>
<organism evidence="2 3">
    <name type="scientific">Gnomoniopsis smithogilvyi</name>
    <dbReference type="NCBI Taxonomy" id="1191159"/>
    <lineage>
        <taxon>Eukaryota</taxon>
        <taxon>Fungi</taxon>
        <taxon>Dikarya</taxon>
        <taxon>Ascomycota</taxon>
        <taxon>Pezizomycotina</taxon>
        <taxon>Sordariomycetes</taxon>
        <taxon>Sordariomycetidae</taxon>
        <taxon>Diaporthales</taxon>
        <taxon>Gnomoniaceae</taxon>
        <taxon>Gnomoniopsis</taxon>
    </lineage>
</organism>
<dbReference type="Gene3D" id="1.20.90.10">
    <property type="entry name" value="Phospholipase A2 domain"/>
    <property type="match status" value="1"/>
</dbReference>
<dbReference type="AlphaFoldDB" id="A0A9W8YMZ0"/>
<dbReference type="InterPro" id="IPR015141">
    <property type="entry name" value="PLipase_A2_prok/fun"/>
</dbReference>
<evidence type="ECO:0000313" key="2">
    <source>
        <dbReference type="EMBL" id="KAJ4387824.1"/>
    </source>
</evidence>
<comment type="caution">
    <text evidence="2">The sequence shown here is derived from an EMBL/GenBank/DDBJ whole genome shotgun (WGS) entry which is preliminary data.</text>
</comment>
<proteinExistence type="predicted"/>
<dbReference type="Pfam" id="PF09056">
    <property type="entry name" value="Phospholip_A2_3"/>
    <property type="match status" value="1"/>
</dbReference>
<dbReference type="EMBL" id="JAPEVB010000005">
    <property type="protein sequence ID" value="KAJ4387824.1"/>
    <property type="molecule type" value="Genomic_DNA"/>
</dbReference>
<protein>
    <recommendedName>
        <fullName evidence="4">Phospholipase A2</fullName>
    </recommendedName>
</protein>
<accession>A0A9W8YMZ0</accession>
<evidence type="ECO:0000256" key="1">
    <source>
        <dbReference type="SAM" id="SignalP"/>
    </source>
</evidence>
<feature type="chain" id="PRO_5040757692" description="Phospholipase A2" evidence="1">
    <location>
        <begin position="19"/>
        <end position="176"/>
    </location>
</feature>
<gene>
    <name evidence="2" type="ORF">N0V93_008427</name>
</gene>
<sequence>MKWFTTLTVALLPAVTLARFVSKRDDVTTTDTYLFDISLAQFIVYRNAQDPATLDWDSDGCTDSPDNPLGFDYQPACYRHDFGYNNYRLQSRFTKAAKAAIDSNFLADLKTQCDAETAILRPACDALAEVYYAAVKAFGGQDATKRDDEDLVAEYESKLAAYNAILEDLKSQGIVE</sequence>
<dbReference type="SUPFAM" id="SSF48619">
    <property type="entry name" value="Phospholipase A2, PLA2"/>
    <property type="match status" value="1"/>
</dbReference>
<evidence type="ECO:0000313" key="3">
    <source>
        <dbReference type="Proteomes" id="UP001140453"/>
    </source>
</evidence>
<name>A0A9W8YMZ0_9PEZI</name>
<keyword evidence="1" id="KW-0732">Signal</keyword>
<dbReference type="Proteomes" id="UP001140453">
    <property type="component" value="Unassembled WGS sequence"/>
</dbReference>
<evidence type="ECO:0008006" key="4">
    <source>
        <dbReference type="Google" id="ProtNLM"/>
    </source>
</evidence>
<dbReference type="OrthoDB" id="5120271at2759"/>
<dbReference type="PANTHER" id="PTHR40787:SF3">
    <property type="entry name" value="PROTEIN TRANSPORT PROTEIN SEC39"/>
    <property type="match status" value="1"/>
</dbReference>
<dbReference type="GO" id="GO:0006644">
    <property type="term" value="P:phospholipid metabolic process"/>
    <property type="evidence" value="ECO:0007669"/>
    <property type="project" value="InterPro"/>
</dbReference>
<dbReference type="GO" id="GO:0004623">
    <property type="term" value="F:phospholipase A2 activity"/>
    <property type="evidence" value="ECO:0007669"/>
    <property type="project" value="InterPro"/>
</dbReference>
<dbReference type="PANTHER" id="PTHR40787">
    <property type="entry name" value="SECRETED PROTEIN"/>
    <property type="match status" value="1"/>
</dbReference>
<reference evidence="2" key="1">
    <citation type="submission" date="2022-10" db="EMBL/GenBank/DDBJ databases">
        <title>Tapping the CABI collections for fungal endophytes: first genome assemblies for Collariella, Neodidymelliopsis, Ascochyta clinopodiicola, Didymella pomorum, Didymosphaeria variabile, Neocosmospora piperis and Neocucurbitaria cava.</title>
        <authorList>
            <person name="Hill R."/>
        </authorList>
    </citation>
    <scope>NUCLEOTIDE SEQUENCE</scope>
    <source>
        <strain evidence="2">IMI 355082</strain>
    </source>
</reference>
<keyword evidence="3" id="KW-1185">Reference proteome</keyword>